<sequence length="63" mass="7538">MNFKLFAYLVAVIEFVYKHCDKECDKTIFRLVLEDWNAPITQLLTNDKSNHVNISQAYCRRNR</sequence>
<name>A0ABM7NVR0_9BACT</name>
<reference evidence="1 2" key="1">
    <citation type="journal article" date="2022" name="Int. J. Syst. Evol. Microbiol.">
        <title>Prevotella herbatica sp. nov., a plant polysaccharide-decomposing anaerobic bacterium isolated from a methanogenic reactor.</title>
        <authorList>
            <person name="Uek A."/>
            <person name="Tonouchi A."/>
            <person name="Kaku N."/>
            <person name="Ueki K."/>
        </authorList>
    </citation>
    <scope>NUCLEOTIDE SEQUENCE [LARGE SCALE GENOMIC DNA]</scope>
    <source>
        <strain evidence="1 2">WR041</strain>
    </source>
</reference>
<dbReference type="Proteomes" id="UP001319045">
    <property type="component" value="Chromosome"/>
</dbReference>
<gene>
    <name evidence="1" type="ORF">prwr041_04870</name>
</gene>
<keyword evidence="2" id="KW-1185">Reference proteome</keyword>
<organism evidence="1 2">
    <name type="scientific">Prevotella herbatica</name>
    <dbReference type="NCBI Taxonomy" id="2801997"/>
    <lineage>
        <taxon>Bacteria</taxon>
        <taxon>Pseudomonadati</taxon>
        <taxon>Bacteroidota</taxon>
        <taxon>Bacteroidia</taxon>
        <taxon>Bacteroidales</taxon>
        <taxon>Prevotellaceae</taxon>
        <taxon>Prevotella</taxon>
    </lineage>
</organism>
<proteinExistence type="predicted"/>
<evidence type="ECO:0000313" key="1">
    <source>
        <dbReference type="EMBL" id="BCS84594.1"/>
    </source>
</evidence>
<dbReference type="EMBL" id="AP024484">
    <property type="protein sequence ID" value="BCS84594.1"/>
    <property type="molecule type" value="Genomic_DNA"/>
</dbReference>
<protein>
    <submittedName>
        <fullName evidence="1">Uncharacterized protein</fullName>
    </submittedName>
</protein>
<evidence type="ECO:0000313" key="2">
    <source>
        <dbReference type="Proteomes" id="UP001319045"/>
    </source>
</evidence>
<accession>A0ABM7NVR0</accession>